<evidence type="ECO:0000313" key="13">
    <source>
        <dbReference type="Proteomes" id="UP001145145"/>
    </source>
</evidence>
<dbReference type="HAMAP" id="MF_00316">
    <property type="entry name" value="MobA"/>
    <property type="match status" value="1"/>
</dbReference>
<evidence type="ECO:0000313" key="11">
    <source>
        <dbReference type="EMBL" id="GLG89525.1"/>
    </source>
</evidence>
<evidence type="ECO:0000313" key="12">
    <source>
        <dbReference type="Proteomes" id="UP001145094"/>
    </source>
</evidence>
<dbReference type="InterPro" id="IPR013482">
    <property type="entry name" value="Molybde_CF_guanTrfase"/>
</dbReference>
<comment type="function">
    <text evidence="8">Transfers a GMP moiety from GTP to Mo-molybdopterin (Mo-MPT) cofactor (Moco or molybdenum cofactor) to form Mo-molybdopterin guanine dinucleotide (Mo-MGD) cofactor.</text>
</comment>
<sequence>MSRQRTDLAGYILAGGRGKRMGGRQKLYLRHQGKYLALWAMETLRSLENFYISVAEIPEETVGSAGWITDFYEEAGPLGGIMSGLLLCPQDALFVVPCDTFGLDEEMAETLIREYERSGRPVFYRTEKGPEPFPGIYTKAMIPVMERQRTAGNYRMKSLFETEEAKEYTFLDGTKQLKKLVNLNTEQEYRRLQRRNDGRENSDSE</sequence>
<dbReference type="EMBL" id="BSBO01000006">
    <property type="protein sequence ID" value="GLG03685.1"/>
    <property type="molecule type" value="Genomic_DNA"/>
</dbReference>
<dbReference type="GO" id="GO:0005737">
    <property type="term" value="C:cytoplasm"/>
    <property type="evidence" value="ECO:0007669"/>
    <property type="project" value="UniProtKB-SubCell"/>
</dbReference>
<comment type="cofactor">
    <cofactor evidence="8">
        <name>Mg(2+)</name>
        <dbReference type="ChEBI" id="CHEBI:18420"/>
    </cofactor>
</comment>
<dbReference type="Gene3D" id="3.90.550.10">
    <property type="entry name" value="Spore Coat Polysaccharide Biosynthesis Protein SpsA, Chain A"/>
    <property type="match status" value="1"/>
</dbReference>
<comment type="subcellular location">
    <subcellularLocation>
        <location evidence="8">Cytoplasm</location>
    </subcellularLocation>
</comment>
<feature type="binding site" evidence="8">
    <location>
        <position position="99"/>
    </location>
    <ligand>
        <name>GTP</name>
        <dbReference type="ChEBI" id="CHEBI:37565"/>
    </ligand>
</feature>
<dbReference type="PANTHER" id="PTHR19136:SF81">
    <property type="entry name" value="MOLYBDENUM COFACTOR GUANYLYLTRANSFERASE"/>
    <property type="match status" value="1"/>
</dbReference>
<keyword evidence="6 8" id="KW-0342">GTP-binding</keyword>
<evidence type="ECO:0000313" key="10">
    <source>
        <dbReference type="EMBL" id="GLG03685.1"/>
    </source>
</evidence>
<keyword evidence="4 8" id="KW-0547">Nucleotide-binding</keyword>
<feature type="binding site" evidence="8">
    <location>
        <position position="26"/>
    </location>
    <ligand>
        <name>GTP</name>
        <dbReference type="ChEBI" id="CHEBI:37565"/>
    </ligand>
</feature>
<dbReference type="PANTHER" id="PTHR19136">
    <property type="entry name" value="MOLYBDENUM COFACTOR GUANYLYLTRANSFERASE"/>
    <property type="match status" value="1"/>
</dbReference>
<keyword evidence="7 8" id="KW-0501">Molybdenum cofactor biosynthesis</keyword>
<comment type="catalytic activity">
    <reaction evidence="8">
        <text>Mo-molybdopterin + GTP + H(+) = Mo-molybdopterin guanine dinucleotide + diphosphate</text>
        <dbReference type="Rhea" id="RHEA:34243"/>
        <dbReference type="ChEBI" id="CHEBI:15378"/>
        <dbReference type="ChEBI" id="CHEBI:33019"/>
        <dbReference type="ChEBI" id="CHEBI:37565"/>
        <dbReference type="ChEBI" id="CHEBI:71302"/>
        <dbReference type="ChEBI" id="CHEBI:71310"/>
        <dbReference type="EC" id="2.7.7.77"/>
    </reaction>
</comment>
<keyword evidence="13" id="KW-1185">Reference proteome</keyword>
<dbReference type="GO" id="GO:0005525">
    <property type="term" value="F:GTP binding"/>
    <property type="evidence" value="ECO:0007669"/>
    <property type="project" value="UniProtKB-UniRule"/>
</dbReference>
<keyword evidence="5 8" id="KW-0460">Magnesium</keyword>
<keyword evidence="11" id="KW-0548">Nucleotidyltransferase</keyword>
<protein>
    <recommendedName>
        <fullName evidence="8">Probable molybdenum cofactor guanylyltransferase</fullName>
        <shortName evidence="8">MoCo guanylyltransferase</shortName>
        <ecNumber evidence="8">2.7.7.77</ecNumber>
    </recommendedName>
    <alternativeName>
        <fullName evidence="8">GTP:molybdopterin guanylyltransferase</fullName>
    </alternativeName>
    <alternativeName>
        <fullName evidence="8">Mo-MPT guanylyltransferase</fullName>
    </alternativeName>
    <alternativeName>
        <fullName evidence="8">Molybdopterin guanylyltransferase</fullName>
    </alternativeName>
    <alternativeName>
        <fullName evidence="8">Molybdopterin-guanine dinucleotide synthase</fullName>
        <shortName evidence="8">MGD synthase</shortName>
    </alternativeName>
</protein>
<feature type="binding site" evidence="8">
    <location>
        <begin position="13"/>
        <end position="15"/>
    </location>
    <ligand>
        <name>GTP</name>
        <dbReference type="ChEBI" id="CHEBI:37565"/>
    </ligand>
</feature>
<evidence type="ECO:0000256" key="6">
    <source>
        <dbReference type="ARBA" id="ARBA00023134"/>
    </source>
</evidence>
<dbReference type="EMBL" id="BSCH01000005">
    <property type="protein sequence ID" value="GLG89525.1"/>
    <property type="molecule type" value="Genomic_DNA"/>
</dbReference>
<evidence type="ECO:0000256" key="2">
    <source>
        <dbReference type="ARBA" id="ARBA00022679"/>
    </source>
</evidence>
<dbReference type="AlphaFoldDB" id="A0A9W6FF61"/>
<comment type="caution">
    <text evidence="8">Lacks conserved residue(s) required for the propagation of feature annotation.</text>
</comment>
<dbReference type="Proteomes" id="UP001145145">
    <property type="component" value="Unassembled WGS sequence"/>
</dbReference>
<proteinExistence type="inferred from homology"/>
<dbReference type="GO" id="GO:0006777">
    <property type="term" value="P:Mo-molybdopterin cofactor biosynthetic process"/>
    <property type="evidence" value="ECO:0007669"/>
    <property type="project" value="UniProtKB-KW"/>
</dbReference>
<reference evidence="10" key="1">
    <citation type="submission" date="2022-11" db="EMBL/GenBank/DDBJ databases">
        <title>Draft genome sequence of Sellimonas catena strain 12EGH17.</title>
        <authorList>
            <person name="Atsushi H."/>
            <person name="Moriya O."/>
            <person name="Mitsuo S."/>
        </authorList>
    </citation>
    <scope>NUCLEOTIDE SEQUENCE</scope>
    <source>
        <strain evidence="10">12EGH17</strain>
    </source>
</reference>
<feature type="binding site" evidence="8">
    <location>
        <position position="70"/>
    </location>
    <ligand>
        <name>GTP</name>
        <dbReference type="ChEBI" id="CHEBI:37565"/>
    </ligand>
</feature>
<evidence type="ECO:0000256" key="5">
    <source>
        <dbReference type="ARBA" id="ARBA00022842"/>
    </source>
</evidence>
<reference evidence="11 13" key="5">
    <citation type="journal article" date="2023" name="Int. J. Syst. Evol. Microbiol.">
        <title>Sellimonas catena sp. nov., isolated from human faeces.</title>
        <authorList>
            <person name="Hisatomi A."/>
            <person name="Ohkuma M."/>
            <person name="Sakamoto M."/>
        </authorList>
    </citation>
    <scope>NUCLEOTIDE SEQUENCE</scope>
    <source>
        <strain evidence="10 13">12EGH17</strain>
        <strain evidence="11">18CBH55</strain>
    </source>
</reference>
<evidence type="ECO:0000259" key="9">
    <source>
        <dbReference type="Pfam" id="PF12804"/>
    </source>
</evidence>
<comment type="domain">
    <text evidence="8">The N-terminal domain determines nucleotide recognition and specific binding, while the C-terminal domain determines the specific binding to the target protein.</text>
</comment>
<dbReference type="Pfam" id="PF12804">
    <property type="entry name" value="NTP_transf_3"/>
    <property type="match status" value="1"/>
</dbReference>
<evidence type="ECO:0000256" key="4">
    <source>
        <dbReference type="ARBA" id="ARBA00022741"/>
    </source>
</evidence>
<dbReference type="CDD" id="cd02503">
    <property type="entry name" value="MobA"/>
    <property type="match status" value="1"/>
</dbReference>
<keyword evidence="2 8" id="KW-0808">Transferase</keyword>
<reference evidence="10" key="2">
    <citation type="submission" date="2022-11" db="EMBL/GenBank/DDBJ databases">
        <title>Draft genome sequence of Sellimonas catena strain 12EGH17.</title>
        <authorList>
            <person name="Hisatomi A."/>
            <person name="Ohkuma M."/>
            <person name="Sakamoto M."/>
        </authorList>
    </citation>
    <scope>NUCLEOTIDE SEQUENCE</scope>
    <source>
        <strain evidence="10">12EGH17</strain>
    </source>
</reference>
<dbReference type="InterPro" id="IPR025877">
    <property type="entry name" value="MobA-like_NTP_Trfase"/>
</dbReference>
<feature type="domain" description="MobA-like NTP transferase" evidence="9">
    <location>
        <begin position="10"/>
        <end position="162"/>
    </location>
</feature>
<dbReference type="EC" id="2.7.7.77" evidence="8"/>
<evidence type="ECO:0000256" key="7">
    <source>
        <dbReference type="ARBA" id="ARBA00023150"/>
    </source>
</evidence>
<dbReference type="InterPro" id="IPR029044">
    <property type="entry name" value="Nucleotide-diphossugar_trans"/>
</dbReference>
<reference evidence="11" key="3">
    <citation type="submission" date="2022-11" db="EMBL/GenBank/DDBJ databases">
        <title>Draft genome sequence of Sellimonas catena strain 18CBH55.</title>
        <authorList>
            <person name="Hisatomi A."/>
            <person name="Ohkuma M."/>
            <person name="Sakamoto M."/>
        </authorList>
    </citation>
    <scope>NUCLEOTIDE SEQUENCE</scope>
    <source>
        <strain evidence="11">18CBH55</strain>
    </source>
</reference>
<dbReference type="GO" id="GO:0061603">
    <property type="term" value="F:molybdenum cofactor guanylyltransferase activity"/>
    <property type="evidence" value="ECO:0007669"/>
    <property type="project" value="UniProtKB-EC"/>
</dbReference>
<keyword evidence="1 8" id="KW-0963">Cytoplasm</keyword>
<evidence type="ECO:0000256" key="1">
    <source>
        <dbReference type="ARBA" id="ARBA00022490"/>
    </source>
</evidence>
<organism evidence="11 12">
    <name type="scientific">Sellimonas catena</name>
    <dbReference type="NCBI Taxonomy" id="2994035"/>
    <lineage>
        <taxon>Bacteria</taxon>
        <taxon>Bacillati</taxon>
        <taxon>Bacillota</taxon>
        <taxon>Clostridia</taxon>
        <taxon>Lachnospirales</taxon>
        <taxon>Lachnospiraceae</taxon>
        <taxon>Sellimonas</taxon>
    </lineage>
</organism>
<reference evidence="11" key="4">
    <citation type="submission" date="2022-11" db="EMBL/GenBank/DDBJ databases">
        <title>Draft genome sequence of Sellimonas catena strain 18CBH55.</title>
        <authorList>
            <person name="Atsushi H."/>
            <person name="Moriya O."/>
            <person name="Mitsuo S."/>
        </authorList>
    </citation>
    <scope>NUCLEOTIDE SEQUENCE</scope>
    <source>
        <strain evidence="11">18CBH55</strain>
    </source>
</reference>
<feature type="binding site" evidence="8">
    <location>
        <position position="99"/>
    </location>
    <ligand>
        <name>Mg(2+)</name>
        <dbReference type="ChEBI" id="CHEBI:18420"/>
    </ligand>
</feature>
<dbReference type="GO" id="GO:0046872">
    <property type="term" value="F:metal ion binding"/>
    <property type="evidence" value="ECO:0007669"/>
    <property type="project" value="UniProtKB-KW"/>
</dbReference>
<accession>A0A9W6FF61</accession>
<comment type="similarity">
    <text evidence="8">Belongs to the MobA family.</text>
</comment>
<comment type="caution">
    <text evidence="11">The sequence shown here is derived from an EMBL/GenBank/DDBJ whole genome shotgun (WGS) entry which is preliminary data.</text>
</comment>
<keyword evidence="3 8" id="KW-0479">Metal-binding</keyword>
<dbReference type="RefSeq" id="WP_281844641.1">
    <property type="nucleotide sequence ID" value="NZ_BSBO01000006.1"/>
</dbReference>
<evidence type="ECO:0000256" key="3">
    <source>
        <dbReference type="ARBA" id="ARBA00022723"/>
    </source>
</evidence>
<evidence type="ECO:0000256" key="8">
    <source>
        <dbReference type="HAMAP-Rule" id="MF_00316"/>
    </source>
</evidence>
<dbReference type="SUPFAM" id="SSF53448">
    <property type="entry name" value="Nucleotide-diphospho-sugar transferases"/>
    <property type="match status" value="1"/>
</dbReference>
<name>A0A9W6FF61_9FIRM</name>
<dbReference type="Proteomes" id="UP001145094">
    <property type="component" value="Unassembled WGS sequence"/>
</dbReference>
<gene>
    <name evidence="8 11" type="primary">mobA</name>
    <name evidence="10" type="ORF">Selli1_08590</name>
    <name evidence="11" type="ORF">Selli2_09520</name>
</gene>